<dbReference type="GO" id="GO:0003968">
    <property type="term" value="F:RNA-directed RNA polymerase activity"/>
    <property type="evidence" value="ECO:0007669"/>
    <property type="project" value="InterPro"/>
</dbReference>
<evidence type="ECO:0000313" key="4">
    <source>
        <dbReference type="Proteomes" id="UP000242913"/>
    </source>
</evidence>
<evidence type="ECO:0000259" key="2">
    <source>
        <dbReference type="Pfam" id="PF24934"/>
    </source>
</evidence>
<sequence length="306" mass="36052">FRRIRLVHDVLTITSACEERSEVIVDSLLEYNGWESYENDATSNLLVYFAHIKALMDNYGIQDEGQLFSGCISKIRNRISDRDTDDMSQFNTNFIIEQKLTNIFMSFRQSFFEEFGGLISCTQPDDDFRNKDVIERRYCKCPTVEMKKKASAYYITDEIPMEDSDEIHDLNNLIGGVGKCFLRFLQYLSSRSFETMKIFNFMRPNLGYHSVLMRGQWFDLHQAAVKTFYQIVLTSRFDELSVFQRKQISANNSSFHSFIEAEPFTIELPEDLRSHDENLKNKLIRYSGVHHLYLRRIPDKKSWFLT</sequence>
<dbReference type="Proteomes" id="UP000242913">
    <property type="component" value="Unassembled WGS sequence"/>
</dbReference>
<accession>A0A238BMD2</accession>
<dbReference type="GO" id="GO:0031380">
    <property type="term" value="C:nuclear RNA-directed RNA polymerase complex"/>
    <property type="evidence" value="ECO:0007669"/>
    <property type="project" value="TreeGrafter"/>
</dbReference>
<name>A0A238BMD2_9BILA</name>
<dbReference type="EMBL" id="KZ270575">
    <property type="protein sequence ID" value="OZC05658.1"/>
    <property type="molecule type" value="Genomic_DNA"/>
</dbReference>
<dbReference type="Pfam" id="PF24642">
    <property type="entry name" value="DUF7636"/>
    <property type="match status" value="1"/>
</dbReference>
<dbReference type="InterPro" id="IPR007855">
    <property type="entry name" value="RDRP"/>
</dbReference>
<dbReference type="PANTHER" id="PTHR23079:SF57">
    <property type="entry name" value="RNA-DIRECTED RNA POLYMERASE"/>
    <property type="match status" value="1"/>
</dbReference>
<evidence type="ECO:0000259" key="1">
    <source>
        <dbReference type="Pfam" id="PF24642"/>
    </source>
</evidence>
<reference evidence="3 4" key="1">
    <citation type="submission" date="2015-12" db="EMBL/GenBank/DDBJ databases">
        <title>Draft genome of the nematode, Onchocerca flexuosa.</title>
        <authorList>
            <person name="Mitreva M."/>
        </authorList>
    </citation>
    <scope>NUCLEOTIDE SEQUENCE [LARGE SCALE GENOMIC DNA]</scope>
    <source>
        <strain evidence="3">Red Deer</strain>
    </source>
</reference>
<feature type="domain" description="DUF7636" evidence="1">
    <location>
        <begin position="258"/>
        <end position="300"/>
    </location>
</feature>
<protein>
    <submittedName>
        <fullName evidence="3">Uncharacterized protein</fullName>
    </submittedName>
</protein>
<dbReference type="OrthoDB" id="5875271at2759"/>
<proteinExistence type="predicted"/>
<dbReference type="Pfam" id="PF24934">
    <property type="entry name" value="DUF7752"/>
    <property type="match status" value="1"/>
</dbReference>
<feature type="non-terminal residue" evidence="3">
    <location>
        <position position="1"/>
    </location>
</feature>
<dbReference type="AlphaFoldDB" id="A0A238BMD2"/>
<dbReference type="PANTHER" id="PTHR23079">
    <property type="entry name" value="RNA-DEPENDENT RNA POLYMERASE"/>
    <property type="match status" value="1"/>
</dbReference>
<feature type="domain" description="DUF7752" evidence="2">
    <location>
        <begin position="156"/>
        <end position="201"/>
    </location>
</feature>
<evidence type="ECO:0000313" key="3">
    <source>
        <dbReference type="EMBL" id="OZC05658.1"/>
    </source>
</evidence>
<dbReference type="InterPro" id="IPR056053">
    <property type="entry name" value="DUF7636"/>
</dbReference>
<gene>
    <name evidence="3" type="ORF">X798_07368</name>
</gene>
<dbReference type="InterPro" id="IPR056654">
    <property type="entry name" value="DUF7752"/>
</dbReference>
<dbReference type="GO" id="GO:0030422">
    <property type="term" value="P:siRNA processing"/>
    <property type="evidence" value="ECO:0007669"/>
    <property type="project" value="TreeGrafter"/>
</dbReference>
<keyword evidence="4" id="KW-1185">Reference proteome</keyword>
<organism evidence="3 4">
    <name type="scientific">Onchocerca flexuosa</name>
    <dbReference type="NCBI Taxonomy" id="387005"/>
    <lineage>
        <taxon>Eukaryota</taxon>
        <taxon>Metazoa</taxon>
        <taxon>Ecdysozoa</taxon>
        <taxon>Nematoda</taxon>
        <taxon>Chromadorea</taxon>
        <taxon>Rhabditida</taxon>
        <taxon>Spirurina</taxon>
        <taxon>Spiruromorpha</taxon>
        <taxon>Filarioidea</taxon>
        <taxon>Onchocercidae</taxon>
        <taxon>Onchocerca</taxon>
    </lineage>
</organism>